<comment type="function">
    <text evidence="5">Bifunctional serine/threonine kinase and phosphorylase involved in the regulation of the pyruvate, phosphate dikinase (PPDK) by catalyzing its phosphorylation/dephosphorylation.</text>
</comment>
<dbReference type="EC" id="2.7.11.32" evidence="5"/>
<evidence type="ECO:0000256" key="4">
    <source>
        <dbReference type="ARBA" id="ARBA00022777"/>
    </source>
</evidence>
<dbReference type="PANTHER" id="PTHR31756">
    <property type="entry name" value="PYRUVATE, PHOSPHATE DIKINASE REGULATORY PROTEIN 1, CHLOROPLASTIC"/>
    <property type="match status" value="1"/>
</dbReference>
<evidence type="ECO:0000256" key="2">
    <source>
        <dbReference type="ARBA" id="ARBA00022679"/>
    </source>
</evidence>
<dbReference type="NCBIfam" id="NF003742">
    <property type="entry name" value="PRK05339.1"/>
    <property type="match status" value="1"/>
</dbReference>
<proteinExistence type="inferred from homology"/>
<keyword evidence="7" id="KW-1185">Reference proteome</keyword>
<dbReference type="InterPro" id="IPR005177">
    <property type="entry name" value="Kinase-pyrophosphorylase"/>
</dbReference>
<dbReference type="PANTHER" id="PTHR31756:SF3">
    <property type="entry name" value="PYRUVATE, PHOSPHATE DIKINASE REGULATORY PROTEIN 1, CHLOROPLASTIC"/>
    <property type="match status" value="1"/>
</dbReference>
<reference evidence="6 7" key="1">
    <citation type="submission" date="2021-07" db="EMBL/GenBank/DDBJ databases">
        <title>complete genome sequencing of Tessaracoccus sp.J1M15.</title>
        <authorList>
            <person name="Bae J.-W."/>
            <person name="Kim D.-y."/>
        </authorList>
    </citation>
    <scope>NUCLEOTIDE SEQUENCE [LARGE SCALE GENOMIC DNA]</scope>
    <source>
        <strain evidence="6 7">J1M15</strain>
    </source>
</reference>
<dbReference type="InterPro" id="IPR026565">
    <property type="entry name" value="PPDK_reg"/>
</dbReference>
<dbReference type="GO" id="GO:0016301">
    <property type="term" value="F:kinase activity"/>
    <property type="evidence" value="ECO:0007669"/>
    <property type="project" value="UniProtKB-KW"/>
</dbReference>
<evidence type="ECO:0000256" key="5">
    <source>
        <dbReference type="HAMAP-Rule" id="MF_00921"/>
    </source>
</evidence>
<keyword evidence="1 5" id="KW-0723">Serine/threonine-protein kinase</keyword>
<sequence length="297" mass="32580">MTAEKLEIHVIADSTGESAVRIARAAQAQFSTRQFTIVRHRKVATTGALMQALEQIRAAAPHAAVLLTLVNEERAELVRNFCDDEAIPYADLMTDAISALERISGEAAEQVPMRPLNVEAEYFVRMAAIDFAVRNDDGALPQMLREADICLVGPSRSGKTPLSIYLAYLGYKAVNVPLVPGIEPPPELYEVDRWRLIGLTMDAERLLKIRSQRVKGLGGFGTKDGYADLAKIYDELDEIAKVHRRLGCPIIDTTGIALEEAASRIIDIVDARAEKAGSRLRRPAGIARPKVAWSPLP</sequence>
<protein>
    <recommendedName>
        <fullName evidence="5">Putative pyruvate, phosphate dikinase regulatory protein</fullName>
        <shortName evidence="5">PPDK regulatory protein</shortName>
        <ecNumber evidence="5">2.7.11.32</ecNumber>
        <ecNumber evidence="5">2.7.4.27</ecNumber>
    </recommendedName>
</protein>
<evidence type="ECO:0000313" key="6">
    <source>
        <dbReference type="EMBL" id="QXT63027.1"/>
    </source>
</evidence>
<evidence type="ECO:0000256" key="3">
    <source>
        <dbReference type="ARBA" id="ARBA00022741"/>
    </source>
</evidence>
<name>A0ABX8SI13_9ACTN</name>
<comment type="catalytic activity">
    <reaction evidence="5">
        <text>N(tele)-phospho-L-histidyl/O-phospho-L-threonyl-[pyruvate, phosphate dikinase] + phosphate + H(+) = N(tele)-phospho-L-histidyl/L-threonyl-[pyruvate, phosphate dikinase] + diphosphate</text>
        <dbReference type="Rhea" id="RHEA:43696"/>
        <dbReference type="Rhea" id="RHEA-COMP:10650"/>
        <dbReference type="Rhea" id="RHEA-COMP:10651"/>
        <dbReference type="ChEBI" id="CHEBI:15378"/>
        <dbReference type="ChEBI" id="CHEBI:30013"/>
        <dbReference type="ChEBI" id="CHEBI:33019"/>
        <dbReference type="ChEBI" id="CHEBI:43474"/>
        <dbReference type="ChEBI" id="CHEBI:61977"/>
        <dbReference type="ChEBI" id="CHEBI:83586"/>
        <dbReference type="EC" id="2.7.4.27"/>
    </reaction>
</comment>
<dbReference type="RefSeq" id="WP_219082501.1">
    <property type="nucleotide sequence ID" value="NZ_CP079216.1"/>
</dbReference>
<accession>A0ABX8SI13</accession>
<evidence type="ECO:0000313" key="7">
    <source>
        <dbReference type="Proteomes" id="UP000824504"/>
    </source>
</evidence>
<keyword evidence="4 5" id="KW-0418">Kinase</keyword>
<keyword evidence="3 5" id="KW-0547">Nucleotide-binding</keyword>
<organism evidence="6 7">
    <name type="scientific">Tessaracoccus palaemonis</name>
    <dbReference type="NCBI Taxonomy" id="2829499"/>
    <lineage>
        <taxon>Bacteria</taxon>
        <taxon>Bacillati</taxon>
        <taxon>Actinomycetota</taxon>
        <taxon>Actinomycetes</taxon>
        <taxon>Propionibacteriales</taxon>
        <taxon>Propionibacteriaceae</taxon>
        <taxon>Tessaracoccus</taxon>
    </lineage>
</organism>
<comment type="catalytic activity">
    <reaction evidence="5">
        <text>N(tele)-phospho-L-histidyl/L-threonyl-[pyruvate, phosphate dikinase] + ADP = N(tele)-phospho-L-histidyl/O-phospho-L-threonyl-[pyruvate, phosphate dikinase] + AMP + H(+)</text>
        <dbReference type="Rhea" id="RHEA:43692"/>
        <dbReference type="Rhea" id="RHEA-COMP:10650"/>
        <dbReference type="Rhea" id="RHEA-COMP:10651"/>
        <dbReference type="ChEBI" id="CHEBI:15378"/>
        <dbReference type="ChEBI" id="CHEBI:30013"/>
        <dbReference type="ChEBI" id="CHEBI:61977"/>
        <dbReference type="ChEBI" id="CHEBI:83586"/>
        <dbReference type="ChEBI" id="CHEBI:456215"/>
        <dbReference type="ChEBI" id="CHEBI:456216"/>
        <dbReference type="EC" id="2.7.11.32"/>
    </reaction>
</comment>
<dbReference type="EMBL" id="CP079216">
    <property type="protein sequence ID" value="QXT63027.1"/>
    <property type="molecule type" value="Genomic_DNA"/>
</dbReference>
<dbReference type="HAMAP" id="MF_00921">
    <property type="entry name" value="PDRP"/>
    <property type="match status" value="1"/>
</dbReference>
<feature type="binding site" evidence="5">
    <location>
        <begin position="153"/>
        <end position="160"/>
    </location>
    <ligand>
        <name>ADP</name>
        <dbReference type="ChEBI" id="CHEBI:456216"/>
    </ligand>
</feature>
<dbReference type="Proteomes" id="UP000824504">
    <property type="component" value="Chromosome"/>
</dbReference>
<comment type="similarity">
    <text evidence="5">Belongs to the pyruvate, phosphate/water dikinase regulatory protein family. PDRP subfamily.</text>
</comment>
<keyword evidence="2 5" id="KW-0808">Transferase</keyword>
<evidence type="ECO:0000256" key="1">
    <source>
        <dbReference type="ARBA" id="ARBA00022527"/>
    </source>
</evidence>
<dbReference type="EC" id="2.7.4.27" evidence="5"/>
<gene>
    <name evidence="6" type="ORF">KDB89_00620</name>
</gene>
<dbReference type="Pfam" id="PF03618">
    <property type="entry name" value="Kinase-PPPase"/>
    <property type="match status" value="1"/>
</dbReference>